<keyword evidence="2" id="KW-1185">Reference proteome</keyword>
<comment type="caution">
    <text evidence="1">The sequence shown here is derived from an EMBL/GenBank/DDBJ whole genome shotgun (WGS) entry which is preliminary data.</text>
</comment>
<dbReference type="Pfam" id="PF03406">
    <property type="entry name" value="Phage_fiber_2"/>
    <property type="match status" value="1"/>
</dbReference>
<accession>A0A327YN84</accession>
<dbReference type="InterPro" id="IPR011044">
    <property type="entry name" value="Quino_amine_DH_bsu"/>
</dbReference>
<reference evidence="1 2" key="1">
    <citation type="submission" date="2018-06" db="EMBL/GenBank/DDBJ databases">
        <title>Genomic Encyclopedia of Type Strains, Phase III (KMG-III): the genomes of soil and plant-associated and newly described type strains.</title>
        <authorList>
            <person name="Whitman W."/>
        </authorList>
    </citation>
    <scope>NUCLEOTIDE SEQUENCE [LARGE SCALE GENOMIC DNA]</scope>
    <source>
        <strain evidence="1 2">CGMCC 1.8979</strain>
    </source>
</reference>
<name>A0A327YN84_9BACL</name>
<dbReference type="SUPFAM" id="SSF50969">
    <property type="entry name" value="YVTN repeat-like/Quinoprotein amine dehydrogenase"/>
    <property type="match status" value="1"/>
</dbReference>
<dbReference type="GO" id="GO:0046718">
    <property type="term" value="P:symbiont entry into host cell"/>
    <property type="evidence" value="ECO:0007669"/>
    <property type="project" value="InterPro"/>
</dbReference>
<proteinExistence type="predicted"/>
<dbReference type="RefSeq" id="WP_245934715.1">
    <property type="nucleotide sequence ID" value="NZ_QLMH01000003.1"/>
</dbReference>
<organism evidence="1 2">
    <name type="scientific">Paranoxybacillus vitaminiphilus</name>
    <dbReference type="NCBI Taxonomy" id="581036"/>
    <lineage>
        <taxon>Bacteria</taxon>
        <taxon>Bacillati</taxon>
        <taxon>Bacillota</taxon>
        <taxon>Bacilli</taxon>
        <taxon>Bacillales</taxon>
        <taxon>Anoxybacillaceae</taxon>
        <taxon>Paranoxybacillus</taxon>
    </lineage>
</organism>
<sequence>MQLTGNLGLKKPEGTDVVNIDDLNQNFDILDVEVVKVASPTQNGRMSAADKAKLDGIEAGAQRNTITSVNGKIGAVSLSAADVGASPTGHTHTFAEITSKPTTLSGYGITDAIPASQKGAANGVATLDGSTKVPVSQLPTASTSAAGIVQLDDSVSSTSTTKSATANAVKQVNDALAAHSADTAAHGIGDKSALLTNNKSTLVAAINELFTSVSNGKNQIAAAITDKGVSASGSDTFGSLASKIQSITSIPNEFKTGAFKTNWICSNIYTVFADSSYDISELYISPNKRYILMVGKDIGGDSFRAVIYDTVLQDIVSTLSTTLTDLCDYGTGIADDGTWIIAYSNKVRIYSLDGTYAEISMSPTAYDIRSASLSPNGQYIAIISERVYLSGTINPYKYYVALFKRSSGKNYYQMASYTSEWPTAIYSAGSICVNNSGRLYFSVDYYMNTMSNTGSVSSGIIDNSFNTAQSFKADLNTDRVFLIGRNGTKKIGGLSTSSYTISWEYAFSTNDTVCGLTVDGDYVYVAVYNTTKRIMKFNKSTGTLVETIVFDDTSVIPIYYAQHVENGLFMIMSNESPDYGRAQLAQKL</sequence>
<evidence type="ECO:0000313" key="1">
    <source>
        <dbReference type="EMBL" id="RAK21155.1"/>
    </source>
</evidence>
<protein>
    <submittedName>
        <fullName evidence="1">Tail fiber-like repeat protein</fullName>
    </submittedName>
</protein>
<gene>
    <name evidence="1" type="ORF">B0I26_103107</name>
</gene>
<dbReference type="EMBL" id="QLMH01000003">
    <property type="protein sequence ID" value="RAK21155.1"/>
    <property type="molecule type" value="Genomic_DNA"/>
</dbReference>
<dbReference type="GO" id="GO:0019062">
    <property type="term" value="P:virion attachment to host cell"/>
    <property type="evidence" value="ECO:0007669"/>
    <property type="project" value="InterPro"/>
</dbReference>
<evidence type="ECO:0000313" key="2">
    <source>
        <dbReference type="Proteomes" id="UP000248555"/>
    </source>
</evidence>
<dbReference type="AlphaFoldDB" id="A0A327YN84"/>
<dbReference type="InterPro" id="IPR005068">
    <property type="entry name" value="Phage_lambda_Stf-r2"/>
</dbReference>
<dbReference type="Proteomes" id="UP000248555">
    <property type="component" value="Unassembled WGS sequence"/>
</dbReference>